<evidence type="ECO:0000313" key="3">
    <source>
        <dbReference type="Proteomes" id="UP001286313"/>
    </source>
</evidence>
<evidence type="ECO:0000313" key="2">
    <source>
        <dbReference type="EMBL" id="KAK3872522.1"/>
    </source>
</evidence>
<dbReference type="Proteomes" id="UP001286313">
    <property type="component" value="Unassembled WGS sequence"/>
</dbReference>
<gene>
    <name evidence="2" type="ORF">Pcinc_022400</name>
</gene>
<feature type="region of interest" description="Disordered" evidence="1">
    <location>
        <begin position="150"/>
        <end position="184"/>
    </location>
</feature>
<protein>
    <submittedName>
        <fullName evidence="2">Uncharacterized protein</fullName>
    </submittedName>
</protein>
<proteinExistence type="predicted"/>
<dbReference type="AlphaFoldDB" id="A0AAE1FG92"/>
<feature type="compositionally biased region" description="Basic residues" evidence="1">
    <location>
        <begin position="150"/>
        <end position="168"/>
    </location>
</feature>
<accession>A0AAE1FG92</accession>
<evidence type="ECO:0000256" key="1">
    <source>
        <dbReference type="SAM" id="MobiDB-lite"/>
    </source>
</evidence>
<sequence length="243" mass="27433">MLGKEVGDGGGVMAARRRFFDRQETTESNFSGISCMSGTTEDILLTVARAPIGYRSGERRRSLEGAKNSLLETALCFDSEVDLEEKRMLDSHNIDTPPWLPLQTSLGDARYNGHSDTLPADGHTYTGTDVEACRLGAPGGRFNQARRFVGRRLGQGHHKRHPSPIRRRPREEESGKESPPITVNVTTSSSYPENFYPIFLPMDQAFKAKYIFTNKKGKTMKEKTYLFLEHPCGWCCFFYHFIV</sequence>
<reference evidence="2" key="1">
    <citation type="submission" date="2023-10" db="EMBL/GenBank/DDBJ databases">
        <title>Genome assemblies of two species of porcelain crab, Petrolisthes cinctipes and Petrolisthes manimaculis (Anomura: Porcellanidae).</title>
        <authorList>
            <person name="Angst P."/>
        </authorList>
    </citation>
    <scope>NUCLEOTIDE SEQUENCE</scope>
    <source>
        <strain evidence="2">PB745_01</strain>
        <tissue evidence="2">Gill</tissue>
    </source>
</reference>
<dbReference type="EMBL" id="JAWQEG010002358">
    <property type="protein sequence ID" value="KAK3872522.1"/>
    <property type="molecule type" value="Genomic_DNA"/>
</dbReference>
<comment type="caution">
    <text evidence="2">The sequence shown here is derived from an EMBL/GenBank/DDBJ whole genome shotgun (WGS) entry which is preliminary data.</text>
</comment>
<organism evidence="2 3">
    <name type="scientific">Petrolisthes cinctipes</name>
    <name type="common">Flat porcelain crab</name>
    <dbReference type="NCBI Taxonomy" id="88211"/>
    <lineage>
        <taxon>Eukaryota</taxon>
        <taxon>Metazoa</taxon>
        <taxon>Ecdysozoa</taxon>
        <taxon>Arthropoda</taxon>
        <taxon>Crustacea</taxon>
        <taxon>Multicrustacea</taxon>
        <taxon>Malacostraca</taxon>
        <taxon>Eumalacostraca</taxon>
        <taxon>Eucarida</taxon>
        <taxon>Decapoda</taxon>
        <taxon>Pleocyemata</taxon>
        <taxon>Anomura</taxon>
        <taxon>Galatheoidea</taxon>
        <taxon>Porcellanidae</taxon>
        <taxon>Petrolisthes</taxon>
    </lineage>
</organism>
<keyword evidence="3" id="KW-1185">Reference proteome</keyword>
<name>A0AAE1FG92_PETCI</name>